<keyword evidence="1" id="KW-0547">Nucleotide-binding</keyword>
<dbReference type="PANTHER" id="PTHR24220">
    <property type="entry name" value="IMPORT ATP-BINDING PROTEIN"/>
    <property type="match status" value="1"/>
</dbReference>
<accession>A0ABS7F3D1</accession>
<dbReference type="EMBL" id="JAHZUY010000031">
    <property type="protein sequence ID" value="MBW8270123.1"/>
    <property type="molecule type" value="Genomic_DNA"/>
</dbReference>
<gene>
    <name evidence="5" type="ORF">K1J50_11565</name>
</gene>
<feature type="region of interest" description="Disordered" evidence="3">
    <location>
        <begin position="233"/>
        <end position="278"/>
    </location>
</feature>
<dbReference type="Proteomes" id="UP001519924">
    <property type="component" value="Unassembled WGS sequence"/>
</dbReference>
<evidence type="ECO:0000313" key="6">
    <source>
        <dbReference type="Proteomes" id="UP001519924"/>
    </source>
</evidence>
<dbReference type="PANTHER" id="PTHR24220:SF470">
    <property type="entry name" value="CELL DIVISION ATP-BINDING PROTEIN FTSE"/>
    <property type="match status" value="1"/>
</dbReference>
<dbReference type="GO" id="GO:0005524">
    <property type="term" value="F:ATP binding"/>
    <property type="evidence" value="ECO:0007669"/>
    <property type="project" value="UniProtKB-KW"/>
</dbReference>
<evidence type="ECO:0000256" key="1">
    <source>
        <dbReference type="ARBA" id="ARBA00022741"/>
    </source>
</evidence>
<reference evidence="5 6" key="1">
    <citation type="submission" date="2021-08" db="EMBL/GenBank/DDBJ databases">
        <title>Caldovatus sediminis gen. nov., sp. nov., a moderately thermophilic bacterium isolated from a hot spring.</title>
        <authorList>
            <person name="Hu C.-J."/>
            <person name="Li W.-J."/>
            <person name="Xian W.-D."/>
        </authorList>
    </citation>
    <scope>NUCLEOTIDE SEQUENCE [LARGE SCALE GENOMIC DNA]</scope>
    <source>
        <strain evidence="5 6">SYSU G05006</strain>
    </source>
</reference>
<dbReference type="RefSeq" id="WP_220117871.1">
    <property type="nucleotide sequence ID" value="NZ_JAHZUY010000031.1"/>
</dbReference>
<evidence type="ECO:0000256" key="2">
    <source>
        <dbReference type="ARBA" id="ARBA00022840"/>
    </source>
</evidence>
<protein>
    <submittedName>
        <fullName evidence="5">ATP-binding cassette domain-containing protein</fullName>
    </submittedName>
</protein>
<evidence type="ECO:0000256" key="3">
    <source>
        <dbReference type="SAM" id="MobiDB-lite"/>
    </source>
</evidence>
<dbReference type="Pfam" id="PF00005">
    <property type="entry name" value="ABC_tran"/>
    <property type="match status" value="1"/>
</dbReference>
<dbReference type="InterPro" id="IPR003439">
    <property type="entry name" value="ABC_transporter-like_ATP-bd"/>
</dbReference>
<evidence type="ECO:0000259" key="4">
    <source>
        <dbReference type="PROSITE" id="PS50893"/>
    </source>
</evidence>
<dbReference type="PROSITE" id="PS50893">
    <property type="entry name" value="ABC_TRANSPORTER_2"/>
    <property type="match status" value="1"/>
</dbReference>
<dbReference type="InterPro" id="IPR017871">
    <property type="entry name" value="ABC_transporter-like_CS"/>
</dbReference>
<organism evidence="5 6">
    <name type="scientific">Caldovatus aquaticus</name>
    <dbReference type="NCBI Taxonomy" id="2865671"/>
    <lineage>
        <taxon>Bacteria</taxon>
        <taxon>Pseudomonadati</taxon>
        <taxon>Pseudomonadota</taxon>
        <taxon>Alphaproteobacteria</taxon>
        <taxon>Acetobacterales</taxon>
        <taxon>Roseomonadaceae</taxon>
        <taxon>Caldovatus</taxon>
    </lineage>
</organism>
<proteinExistence type="predicted"/>
<sequence>MLRFTGVGLRYGAPARGSGPGFAGGAAPETLRDLTFTLSEGSFTWLLGPSGAGKTSVLRLMQCVLRPTRGEVEVLGVAVSRARRRDLALLRRRIGAVHQDFRLLPHLSAFDNVALPLRLAGRSESVLRAEVAELLAWVGLAGKQHALPAELSGGEQQRVAIARAVIARPALLVADEPTGNLDAAQARRLLALLIELNRIGTTVVVATHNEELLLRHPAPVLRLEAGRLVGAAGAEPRPAEAPGGEPGRDAPAPAPAGAPPDDARAPAARVSGFRHAGA</sequence>
<dbReference type="SMART" id="SM00382">
    <property type="entry name" value="AAA"/>
    <property type="match status" value="1"/>
</dbReference>
<feature type="domain" description="ABC transporter" evidence="4">
    <location>
        <begin position="2"/>
        <end position="250"/>
    </location>
</feature>
<feature type="compositionally biased region" description="Low complexity" evidence="3">
    <location>
        <begin position="233"/>
        <end position="243"/>
    </location>
</feature>
<dbReference type="SUPFAM" id="SSF52540">
    <property type="entry name" value="P-loop containing nucleoside triphosphate hydrolases"/>
    <property type="match status" value="1"/>
</dbReference>
<keyword evidence="2 5" id="KW-0067">ATP-binding</keyword>
<dbReference type="PROSITE" id="PS00211">
    <property type="entry name" value="ABC_TRANSPORTER_1"/>
    <property type="match status" value="1"/>
</dbReference>
<name>A0ABS7F3D1_9PROT</name>
<dbReference type="Gene3D" id="3.40.50.300">
    <property type="entry name" value="P-loop containing nucleotide triphosphate hydrolases"/>
    <property type="match status" value="1"/>
</dbReference>
<dbReference type="InterPro" id="IPR003593">
    <property type="entry name" value="AAA+_ATPase"/>
</dbReference>
<keyword evidence="6" id="KW-1185">Reference proteome</keyword>
<evidence type="ECO:0000313" key="5">
    <source>
        <dbReference type="EMBL" id="MBW8270123.1"/>
    </source>
</evidence>
<dbReference type="InterPro" id="IPR027417">
    <property type="entry name" value="P-loop_NTPase"/>
</dbReference>
<dbReference type="InterPro" id="IPR015854">
    <property type="entry name" value="ABC_transpr_LolD-like"/>
</dbReference>
<comment type="caution">
    <text evidence="5">The sequence shown here is derived from an EMBL/GenBank/DDBJ whole genome shotgun (WGS) entry which is preliminary data.</text>
</comment>